<dbReference type="InterPro" id="IPR000073">
    <property type="entry name" value="AB_hydrolase_1"/>
</dbReference>
<dbReference type="EMBL" id="KQ947422">
    <property type="protein sequence ID" value="KUJ13436.1"/>
    <property type="molecule type" value="Genomic_DNA"/>
</dbReference>
<feature type="domain" description="AB hydrolase-1" evidence="2">
    <location>
        <begin position="120"/>
        <end position="372"/>
    </location>
</feature>
<dbReference type="SUPFAM" id="SSF53474">
    <property type="entry name" value="alpha/beta-Hydrolases"/>
    <property type="match status" value="1"/>
</dbReference>
<dbReference type="KEGG" id="psco:LY89DRAFT_737415"/>
<dbReference type="AlphaFoldDB" id="A0A194WZR5"/>
<name>A0A194WZR5_MOLSC</name>
<dbReference type="InterPro" id="IPR029058">
    <property type="entry name" value="AB_hydrolase_fold"/>
</dbReference>
<gene>
    <name evidence="3" type="ORF">LY89DRAFT_737415</name>
</gene>
<dbReference type="InParanoid" id="A0A194WZR5"/>
<dbReference type="RefSeq" id="XP_018067791.1">
    <property type="nucleotide sequence ID" value="XM_018220248.1"/>
</dbReference>
<dbReference type="Proteomes" id="UP000070700">
    <property type="component" value="Unassembled WGS sequence"/>
</dbReference>
<keyword evidence="4" id="KW-1185">Reference proteome</keyword>
<evidence type="ECO:0000313" key="4">
    <source>
        <dbReference type="Proteomes" id="UP000070700"/>
    </source>
</evidence>
<feature type="chain" id="PRO_5008267659" description="AB hydrolase-1 domain-containing protein" evidence="1">
    <location>
        <begin position="24"/>
        <end position="392"/>
    </location>
</feature>
<sequence length="392" mass="41783">MTYPTKISWQFLLFASMVSSSFSAPLNPSSSTGSLVTTAGDCYDYNIPVTTKINAVNWLLPELSDNFAVAGFFADLIARDSSTAFHPVSAPQNTTSFANFSISATFCSPKINSGHDKTVLLASHGLGFDSRYWTSQANPSAYNFVDFALSRGYSTFVYDRIGTGKSTKVSGYGESQFSYQLAVLASLTSSLRQGNYTGTIGEPSKIVHVGHSYGSILSHALVAEDPTISDGVLLTGIAYNASTTDFAAFVEASRLNIANTVEPQKYPGLDSGYLEPADVLGLAAAFFHEGNYDKEILWYADEIAQPLSVIEFVTGSPLMLTKPIAYTGPASLPANLLCDCNGILQHPAQEIFANASAFEAAVHPGSGHGINFNYNATGAYGAMLDFAKKNGL</sequence>
<accession>A0A194WZR5</accession>
<dbReference type="Gene3D" id="3.40.50.1820">
    <property type="entry name" value="alpha/beta hydrolase"/>
    <property type="match status" value="1"/>
</dbReference>
<keyword evidence="1" id="KW-0732">Signal</keyword>
<evidence type="ECO:0000259" key="2">
    <source>
        <dbReference type="Pfam" id="PF12697"/>
    </source>
</evidence>
<organism evidence="3 4">
    <name type="scientific">Mollisia scopiformis</name>
    <name type="common">Conifer needle endophyte fungus</name>
    <name type="synonym">Phialocephala scopiformis</name>
    <dbReference type="NCBI Taxonomy" id="149040"/>
    <lineage>
        <taxon>Eukaryota</taxon>
        <taxon>Fungi</taxon>
        <taxon>Dikarya</taxon>
        <taxon>Ascomycota</taxon>
        <taxon>Pezizomycotina</taxon>
        <taxon>Leotiomycetes</taxon>
        <taxon>Helotiales</taxon>
        <taxon>Mollisiaceae</taxon>
        <taxon>Mollisia</taxon>
    </lineage>
</organism>
<reference evidence="3 4" key="1">
    <citation type="submission" date="2015-10" db="EMBL/GenBank/DDBJ databases">
        <title>Full genome of DAOMC 229536 Phialocephala scopiformis, a fungal endophyte of spruce producing the potent anti-insectan compound rugulosin.</title>
        <authorList>
            <consortium name="DOE Joint Genome Institute"/>
            <person name="Walker A.K."/>
            <person name="Frasz S.L."/>
            <person name="Seifert K.A."/>
            <person name="Miller J.D."/>
            <person name="Mondo S.J."/>
            <person name="Labutti K."/>
            <person name="Lipzen A."/>
            <person name="Dockter R."/>
            <person name="Kennedy M."/>
            <person name="Grigoriev I.V."/>
            <person name="Spatafora J.W."/>
        </authorList>
    </citation>
    <scope>NUCLEOTIDE SEQUENCE [LARGE SCALE GENOMIC DNA]</scope>
    <source>
        <strain evidence="3 4">CBS 120377</strain>
    </source>
</reference>
<protein>
    <recommendedName>
        <fullName evidence="2">AB hydrolase-1 domain-containing protein</fullName>
    </recommendedName>
</protein>
<dbReference type="GeneID" id="28829974"/>
<evidence type="ECO:0000313" key="3">
    <source>
        <dbReference type="EMBL" id="KUJ13436.1"/>
    </source>
</evidence>
<dbReference type="OrthoDB" id="190201at2759"/>
<dbReference type="Pfam" id="PF12697">
    <property type="entry name" value="Abhydrolase_6"/>
    <property type="match status" value="1"/>
</dbReference>
<proteinExistence type="predicted"/>
<evidence type="ECO:0000256" key="1">
    <source>
        <dbReference type="SAM" id="SignalP"/>
    </source>
</evidence>
<feature type="signal peptide" evidence="1">
    <location>
        <begin position="1"/>
        <end position="23"/>
    </location>
</feature>